<feature type="domain" description="Protein kinase" evidence="10">
    <location>
        <begin position="122"/>
        <end position="418"/>
    </location>
</feature>
<name>A0A8C4ZMK2_GADMO</name>
<organism evidence="11 12">
    <name type="scientific">Gadus morhua</name>
    <name type="common">Atlantic cod</name>
    <dbReference type="NCBI Taxonomy" id="8049"/>
    <lineage>
        <taxon>Eukaryota</taxon>
        <taxon>Metazoa</taxon>
        <taxon>Chordata</taxon>
        <taxon>Craniata</taxon>
        <taxon>Vertebrata</taxon>
        <taxon>Euteleostomi</taxon>
        <taxon>Actinopterygii</taxon>
        <taxon>Neopterygii</taxon>
        <taxon>Teleostei</taxon>
        <taxon>Neoteleostei</taxon>
        <taxon>Acanthomorphata</taxon>
        <taxon>Zeiogadaria</taxon>
        <taxon>Gadariae</taxon>
        <taxon>Gadiformes</taxon>
        <taxon>Gadoidei</taxon>
        <taxon>Gadidae</taxon>
        <taxon>Gadus</taxon>
    </lineage>
</organism>
<dbReference type="OMA" id="CICTSEI"/>
<dbReference type="PROSITE" id="PS00108">
    <property type="entry name" value="PROTEIN_KINASE_ST"/>
    <property type="match status" value="1"/>
</dbReference>
<dbReference type="Gene3D" id="6.10.130.20">
    <property type="match status" value="1"/>
</dbReference>
<dbReference type="GO" id="GO:0005524">
    <property type="term" value="F:ATP binding"/>
    <property type="evidence" value="ECO:0007669"/>
    <property type="project" value="UniProtKB-UniRule"/>
</dbReference>
<evidence type="ECO:0000256" key="1">
    <source>
        <dbReference type="ARBA" id="ARBA00004629"/>
    </source>
</evidence>
<dbReference type="InterPro" id="IPR000719">
    <property type="entry name" value="Prot_kinase_dom"/>
</dbReference>
<keyword evidence="8" id="KW-0723">Serine/threonine-protein kinase</keyword>
<reference evidence="11" key="1">
    <citation type="submission" date="2025-08" db="UniProtKB">
        <authorList>
            <consortium name="Ensembl"/>
        </authorList>
    </citation>
    <scope>IDENTIFICATION</scope>
</reference>
<keyword evidence="8" id="KW-0808">Transferase</keyword>
<comment type="similarity">
    <text evidence="8">Belongs to the protein kinase superfamily.</text>
</comment>
<dbReference type="InterPro" id="IPR011009">
    <property type="entry name" value="Kinase-like_dom_sf"/>
</dbReference>
<dbReference type="Ensembl" id="ENSGMOT00000017348.2">
    <property type="protein sequence ID" value="ENSGMOP00000016926.2"/>
    <property type="gene ID" value="ENSGMOG00000015786.2"/>
</dbReference>
<evidence type="ECO:0000313" key="11">
    <source>
        <dbReference type="Ensembl" id="ENSGMOP00000016926.2"/>
    </source>
</evidence>
<sequence length="418" mass="46877">NNSSRLEHLHQPRAAGQTNPRLFTDACMSPVVRRLAPSQAEDEPMSPDRGGYGCTDVPMSPVGPGPAAGGRRVTDPWDSELIAELLSRLSPPLGSHPHCISWQCNVPSFTPRTTITMGNASLRVDCLLGEGAFAKVYQATDPMTSEKIVVKVQKPGNAWEFYMNTQLDARLPPAVRHLYSNVQSAHLFHNGSILLAELHRCGTLLNAVNQYKKLSNKVMPQPLVMYFTTCLLHMVEQLHRVHLVHADIKPDNFLLGERFLESQCLDPEEMEHGMVLVDLGQSIDMELFPEGTQFTARCRTSGFQCTEMLSGRPWSYQTDYFGIAGTVYCMLFGTYMQVKQENGVWKTNAVFRRNPHSELWLELFHTLLNIPAGGALPCLRSLRCRLAVTLRETYGSKVLSLKNRLLVLLLEDMRAARR</sequence>
<comment type="subcellular location">
    <subcellularLocation>
        <location evidence="1">Chromosome</location>
        <location evidence="1">Centromere</location>
        <location evidence="1">Kinetochore</location>
    </subcellularLocation>
</comment>
<dbReference type="SMART" id="SM00220">
    <property type="entry name" value="S_TKc"/>
    <property type="match status" value="1"/>
</dbReference>
<dbReference type="Pfam" id="PF00069">
    <property type="entry name" value="Pkinase"/>
    <property type="match status" value="1"/>
</dbReference>
<keyword evidence="3 7" id="KW-0547">Nucleotide-binding</keyword>
<dbReference type="PANTHER" id="PTHR14030">
    <property type="entry name" value="MITOTIC CHECKPOINT SERINE/THREONINE-PROTEIN KINASE BUB1"/>
    <property type="match status" value="1"/>
</dbReference>
<dbReference type="InterPro" id="IPR017441">
    <property type="entry name" value="Protein_kinase_ATP_BS"/>
</dbReference>
<accession>A0A8C4ZMK2</accession>
<dbReference type="GO" id="GO:0051754">
    <property type="term" value="P:meiotic sister chromatid cohesion, centromeric"/>
    <property type="evidence" value="ECO:0007669"/>
    <property type="project" value="TreeGrafter"/>
</dbReference>
<dbReference type="Gene3D" id="1.10.510.10">
    <property type="entry name" value="Transferase(Phosphotransferase) domain 1"/>
    <property type="match status" value="1"/>
</dbReference>
<evidence type="ECO:0000256" key="2">
    <source>
        <dbReference type="ARBA" id="ARBA00022454"/>
    </source>
</evidence>
<evidence type="ECO:0000256" key="5">
    <source>
        <dbReference type="ARBA" id="ARBA00022840"/>
    </source>
</evidence>
<dbReference type="AlphaFoldDB" id="A0A8C4ZMK2"/>
<dbReference type="PROSITE" id="PS00107">
    <property type="entry name" value="PROTEIN_KINASE_ATP"/>
    <property type="match status" value="1"/>
</dbReference>
<keyword evidence="2" id="KW-0158">Chromosome</keyword>
<dbReference type="PROSITE" id="PS50011">
    <property type="entry name" value="PROTEIN_KINASE_DOM"/>
    <property type="match status" value="1"/>
</dbReference>
<keyword evidence="8" id="KW-0418">Kinase</keyword>
<protein>
    <recommendedName>
        <fullName evidence="10">Protein kinase domain-containing protein</fullName>
    </recommendedName>
</protein>
<dbReference type="PANTHER" id="PTHR14030:SF26">
    <property type="entry name" value="MITOTIC CHECKPOINT SERINE_THREONINE-PROTEIN KINASE BUB1"/>
    <property type="match status" value="1"/>
</dbReference>
<evidence type="ECO:0000259" key="10">
    <source>
        <dbReference type="PROSITE" id="PS50011"/>
    </source>
</evidence>
<dbReference type="GO" id="GO:0007094">
    <property type="term" value="P:mitotic spindle assembly checkpoint signaling"/>
    <property type="evidence" value="ECO:0007669"/>
    <property type="project" value="InterPro"/>
</dbReference>
<evidence type="ECO:0000256" key="6">
    <source>
        <dbReference type="ARBA" id="ARBA00023328"/>
    </source>
</evidence>
<dbReference type="InterPro" id="IPR015661">
    <property type="entry name" value="Bub1/Mad3"/>
</dbReference>
<dbReference type="GO" id="GO:0005634">
    <property type="term" value="C:nucleus"/>
    <property type="evidence" value="ECO:0007669"/>
    <property type="project" value="TreeGrafter"/>
</dbReference>
<keyword evidence="4" id="KW-0995">Kinetochore</keyword>
<dbReference type="InterPro" id="IPR008271">
    <property type="entry name" value="Ser/Thr_kinase_AS"/>
</dbReference>
<dbReference type="SUPFAM" id="SSF56112">
    <property type="entry name" value="Protein kinase-like (PK-like)"/>
    <property type="match status" value="1"/>
</dbReference>
<keyword evidence="6" id="KW-0137">Centromere</keyword>
<feature type="compositionally biased region" description="Basic and acidic residues" evidence="9">
    <location>
        <begin position="1"/>
        <end position="10"/>
    </location>
</feature>
<feature type="binding site" evidence="7">
    <location>
        <position position="151"/>
    </location>
    <ligand>
        <name>ATP</name>
        <dbReference type="ChEBI" id="CHEBI:30616"/>
    </ligand>
</feature>
<keyword evidence="5 7" id="KW-0067">ATP-binding</keyword>
<reference evidence="11" key="2">
    <citation type="submission" date="2025-09" db="UniProtKB">
        <authorList>
            <consortium name="Ensembl"/>
        </authorList>
    </citation>
    <scope>IDENTIFICATION</scope>
</reference>
<evidence type="ECO:0000256" key="4">
    <source>
        <dbReference type="ARBA" id="ARBA00022838"/>
    </source>
</evidence>
<evidence type="ECO:0000256" key="3">
    <source>
        <dbReference type="ARBA" id="ARBA00022741"/>
    </source>
</evidence>
<dbReference type="GO" id="GO:0000776">
    <property type="term" value="C:kinetochore"/>
    <property type="evidence" value="ECO:0007669"/>
    <property type="project" value="UniProtKB-KW"/>
</dbReference>
<keyword evidence="12" id="KW-1185">Reference proteome</keyword>
<evidence type="ECO:0000256" key="8">
    <source>
        <dbReference type="RuleBase" id="RU000304"/>
    </source>
</evidence>
<proteinExistence type="inferred from homology"/>
<evidence type="ECO:0000313" key="12">
    <source>
        <dbReference type="Proteomes" id="UP000694546"/>
    </source>
</evidence>
<feature type="region of interest" description="Disordered" evidence="9">
    <location>
        <begin position="1"/>
        <end position="20"/>
    </location>
</feature>
<dbReference type="GO" id="GO:0004674">
    <property type="term" value="F:protein serine/threonine kinase activity"/>
    <property type="evidence" value="ECO:0007669"/>
    <property type="project" value="UniProtKB-KW"/>
</dbReference>
<evidence type="ECO:0000256" key="9">
    <source>
        <dbReference type="SAM" id="MobiDB-lite"/>
    </source>
</evidence>
<evidence type="ECO:0000256" key="7">
    <source>
        <dbReference type="PROSITE-ProRule" id="PRU10141"/>
    </source>
</evidence>
<dbReference type="GeneTree" id="ENSGT00940000157865"/>
<dbReference type="Proteomes" id="UP000694546">
    <property type="component" value="Chromosome 21"/>
</dbReference>